<proteinExistence type="predicted"/>
<feature type="compositionally biased region" description="Polar residues" evidence="2">
    <location>
        <begin position="1"/>
        <end position="15"/>
    </location>
</feature>
<feature type="compositionally biased region" description="Low complexity" evidence="2">
    <location>
        <begin position="16"/>
        <end position="27"/>
    </location>
</feature>
<evidence type="ECO:0000256" key="2">
    <source>
        <dbReference type="SAM" id="MobiDB-lite"/>
    </source>
</evidence>
<evidence type="ECO:0000256" key="1">
    <source>
        <dbReference type="SAM" id="Coils"/>
    </source>
</evidence>
<sequence length="262" mass="30104">MKDIANQSEVVSQAPETQIETSTQTEQVNTPATTQEAPRGLTVKYNKEDRFIPEEEAPTWIQKGLNYDKVAERAKEAETYQQNLERIAKFNGFDSHNDYLKALDDHEQQLKIQEEAAKLGVDESVIRDHLEPMKRQIAQFEQEKEALRQERLQVQINADIADLKARFPDFEQHQEKVFDLAISKGYRLEDAYKLATYEDKISNIAKQTEAETLRKIQQNRETATGSLGAGGVEHKTGFEAMSKDDQRRMIQEVIQGKRTSFN</sequence>
<keyword evidence="4" id="KW-1185">Reference proteome</keyword>
<organism evidence="3 4">
    <name type="scientific">Paenibacillus alba</name>
    <dbReference type="NCBI Taxonomy" id="1197127"/>
    <lineage>
        <taxon>Bacteria</taxon>
        <taxon>Bacillati</taxon>
        <taxon>Bacillota</taxon>
        <taxon>Bacilli</taxon>
        <taxon>Bacillales</taxon>
        <taxon>Paenibacillaceae</taxon>
        <taxon>Paenibacillus</taxon>
    </lineage>
</organism>
<dbReference type="Proteomes" id="UP001338137">
    <property type="component" value="Unassembled WGS sequence"/>
</dbReference>
<dbReference type="EMBL" id="JARLKY010000088">
    <property type="protein sequence ID" value="MEC0231177.1"/>
    <property type="molecule type" value="Genomic_DNA"/>
</dbReference>
<dbReference type="RefSeq" id="WP_326075122.1">
    <property type="nucleotide sequence ID" value="NZ_JARLKY010000088.1"/>
</dbReference>
<name>A0ABU6GD51_9BACL</name>
<accession>A0ABU6GD51</accession>
<keyword evidence="1" id="KW-0175">Coiled coil</keyword>
<feature type="region of interest" description="Disordered" evidence="2">
    <location>
        <begin position="1"/>
        <end position="46"/>
    </location>
</feature>
<evidence type="ECO:0000313" key="4">
    <source>
        <dbReference type="Proteomes" id="UP001338137"/>
    </source>
</evidence>
<protein>
    <recommendedName>
        <fullName evidence="5">Scaffolding protein</fullName>
    </recommendedName>
</protein>
<gene>
    <name evidence="3" type="ORF">P4I72_29180</name>
</gene>
<evidence type="ECO:0000313" key="3">
    <source>
        <dbReference type="EMBL" id="MEC0231177.1"/>
    </source>
</evidence>
<reference evidence="3 4" key="1">
    <citation type="submission" date="2023-03" db="EMBL/GenBank/DDBJ databases">
        <title>Bacillus Genome Sequencing.</title>
        <authorList>
            <person name="Dunlap C."/>
        </authorList>
    </citation>
    <scope>NUCLEOTIDE SEQUENCE [LARGE SCALE GENOMIC DNA]</scope>
    <source>
        <strain evidence="3 4">BD-533</strain>
    </source>
</reference>
<feature type="coiled-coil region" evidence="1">
    <location>
        <begin position="96"/>
        <end position="157"/>
    </location>
</feature>
<comment type="caution">
    <text evidence="3">The sequence shown here is derived from an EMBL/GenBank/DDBJ whole genome shotgun (WGS) entry which is preliminary data.</text>
</comment>
<evidence type="ECO:0008006" key="5">
    <source>
        <dbReference type="Google" id="ProtNLM"/>
    </source>
</evidence>